<gene>
    <name evidence="2" type="ORF">A2150_00675</name>
</gene>
<dbReference type="STRING" id="1817758.A2150_00675"/>
<evidence type="ECO:0000313" key="3">
    <source>
        <dbReference type="Proteomes" id="UP000177925"/>
    </source>
</evidence>
<comment type="caution">
    <text evidence="2">The sequence shown here is derived from an EMBL/GenBank/DDBJ whole genome shotgun (WGS) entry which is preliminary data.</text>
</comment>
<accession>A0A1F6TDT0</accession>
<evidence type="ECO:0008006" key="4">
    <source>
        <dbReference type="Google" id="ProtNLM"/>
    </source>
</evidence>
<feature type="chain" id="PRO_5009526661" description="Periplasmic heavy metal sensor" evidence="1">
    <location>
        <begin position="22"/>
        <end position="178"/>
    </location>
</feature>
<dbReference type="Proteomes" id="UP000177925">
    <property type="component" value="Unassembled WGS sequence"/>
</dbReference>
<proteinExistence type="predicted"/>
<name>A0A1F6TDT0_9PROT</name>
<keyword evidence="1" id="KW-0732">Signal</keyword>
<evidence type="ECO:0000256" key="1">
    <source>
        <dbReference type="SAM" id="SignalP"/>
    </source>
</evidence>
<organism evidence="2 3">
    <name type="scientific">Candidatus Muproteobacteria bacterium RBG_16_64_11</name>
    <dbReference type="NCBI Taxonomy" id="1817758"/>
    <lineage>
        <taxon>Bacteria</taxon>
        <taxon>Pseudomonadati</taxon>
        <taxon>Pseudomonadota</taxon>
        <taxon>Candidatus Muproteobacteria</taxon>
    </lineage>
</organism>
<dbReference type="Gene3D" id="1.20.120.1490">
    <property type="match status" value="1"/>
</dbReference>
<sequence length="178" mass="19994">MKITRVIGVLLAVSINNAASAAQPAFYAGQEWREIKALSPEEIQDYLAGKGMGLAKAAELNRYPGPAHVLELAEKLRLDTGQKIRSEAIFRAMQAEAMRQGKALVEKEHELDRLFAGGDITSEDLRVAIEEIGRLQAEIRRTHLQAHIEQRKILTEQQIARYEEFRGYTSHAGRAHQH</sequence>
<evidence type="ECO:0000313" key="2">
    <source>
        <dbReference type="EMBL" id="OGI43264.1"/>
    </source>
</evidence>
<reference evidence="2 3" key="1">
    <citation type="journal article" date="2016" name="Nat. Commun.">
        <title>Thousands of microbial genomes shed light on interconnected biogeochemical processes in an aquifer system.</title>
        <authorList>
            <person name="Anantharaman K."/>
            <person name="Brown C.T."/>
            <person name="Hug L.A."/>
            <person name="Sharon I."/>
            <person name="Castelle C.J."/>
            <person name="Probst A.J."/>
            <person name="Thomas B.C."/>
            <person name="Singh A."/>
            <person name="Wilkins M.J."/>
            <person name="Karaoz U."/>
            <person name="Brodie E.L."/>
            <person name="Williams K.H."/>
            <person name="Hubbard S.S."/>
            <person name="Banfield J.F."/>
        </authorList>
    </citation>
    <scope>NUCLEOTIDE SEQUENCE [LARGE SCALE GENOMIC DNA]</scope>
</reference>
<dbReference type="AlphaFoldDB" id="A0A1F6TDT0"/>
<protein>
    <recommendedName>
        <fullName evidence="4">Periplasmic heavy metal sensor</fullName>
    </recommendedName>
</protein>
<feature type="signal peptide" evidence="1">
    <location>
        <begin position="1"/>
        <end position="21"/>
    </location>
</feature>
<dbReference type="EMBL" id="MFSS01000063">
    <property type="protein sequence ID" value="OGI43264.1"/>
    <property type="molecule type" value="Genomic_DNA"/>
</dbReference>